<evidence type="ECO:0000256" key="9">
    <source>
        <dbReference type="ARBA" id="ARBA00038901"/>
    </source>
</evidence>
<comment type="cofactor">
    <cofactor evidence="1">
        <name>Mn(2+)</name>
        <dbReference type="ChEBI" id="CHEBI:29035"/>
    </cofactor>
</comment>
<dbReference type="InterPro" id="IPR050299">
    <property type="entry name" value="YjjX_NTPase"/>
</dbReference>
<dbReference type="EMBL" id="CP016761">
    <property type="protein sequence ID" value="ANX13244.1"/>
    <property type="molecule type" value="Genomic_DNA"/>
</dbReference>
<comment type="catalytic activity">
    <reaction evidence="10">
        <text>ITP + H2O = IDP + phosphate + H(+)</text>
        <dbReference type="Rhea" id="RHEA:28330"/>
        <dbReference type="ChEBI" id="CHEBI:15377"/>
        <dbReference type="ChEBI" id="CHEBI:15378"/>
        <dbReference type="ChEBI" id="CHEBI:43474"/>
        <dbReference type="ChEBI" id="CHEBI:58280"/>
        <dbReference type="ChEBI" id="CHEBI:61402"/>
        <dbReference type="EC" id="3.6.1.73"/>
    </reaction>
</comment>
<comment type="cofactor">
    <cofactor evidence="2">
        <name>Mg(2+)</name>
        <dbReference type="ChEBI" id="CHEBI:18420"/>
    </cofactor>
</comment>
<organism evidence="13 14">
    <name type="scientific">Fictibacillus arsenicus</name>
    <dbReference type="NCBI Taxonomy" id="255247"/>
    <lineage>
        <taxon>Bacteria</taxon>
        <taxon>Bacillati</taxon>
        <taxon>Bacillota</taxon>
        <taxon>Bacilli</taxon>
        <taxon>Bacillales</taxon>
        <taxon>Fictibacillaceae</taxon>
        <taxon>Fictibacillus</taxon>
    </lineage>
</organism>
<evidence type="ECO:0000256" key="4">
    <source>
        <dbReference type="ARBA" id="ARBA00022741"/>
    </source>
</evidence>
<evidence type="ECO:0000256" key="7">
    <source>
        <dbReference type="ARBA" id="ARBA00023080"/>
    </source>
</evidence>
<dbReference type="Gene3D" id="3.90.950.10">
    <property type="match status" value="1"/>
</dbReference>
<evidence type="ECO:0000256" key="2">
    <source>
        <dbReference type="ARBA" id="ARBA00001946"/>
    </source>
</evidence>
<dbReference type="KEGG" id="far:ABE41_014645"/>
<comment type="catalytic activity">
    <reaction evidence="11">
        <text>XTP + H2O = XDP + phosphate + H(+)</text>
        <dbReference type="Rhea" id="RHEA:28406"/>
        <dbReference type="ChEBI" id="CHEBI:15377"/>
        <dbReference type="ChEBI" id="CHEBI:15378"/>
        <dbReference type="ChEBI" id="CHEBI:43474"/>
        <dbReference type="ChEBI" id="CHEBI:59884"/>
        <dbReference type="ChEBI" id="CHEBI:61314"/>
        <dbReference type="EC" id="3.6.1.73"/>
    </reaction>
</comment>
<dbReference type="PANTHER" id="PTHR34699">
    <property type="match status" value="1"/>
</dbReference>
<evidence type="ECO:0000256" key="3">
    <source>
        <dbReference type="ARBA" id="ARBA00022723"/>
    </source>
</evidence>
<accession>A0A1B1Z748</accession>
<keyword evidence="5" id="KW-0378">Hydrolase</keyword>
<feature type="domain" description="Non-canonical purine NTP phosphatase/PRRC1" evidence="12">
    <location>
        <begin position="6"/>
        <end position="158"/>
    </location>
</feature>
<keyword evidence="7" id="KW-0546">Nucleotide metabolism</keyword>
<evidence type="ECO:0000259" key="12">
    <source>
        <dbReference type="Pfam" id="PF01931"/>
    </source>
</evidence>
<dbReference type="PANTHER" id="PTHR34699:SF2">
    <property type="entry name" value="NON-CANONICAL PURINE NTP PHOSPHATASE_PRRC1 DOMAIN-CONTAINING PROTEIN"/>
    <property type="match status" value="1"/>
</dbReference>
<evidence type="ECO:0000256" key="1">
    <source>
        <dbReference type="ARBA" id="ARBA00001936"/>
    </source>
</evidence>
<sequence length="171" mass="18313">MKIGIGSSNPAKVKAADAFLNYFENAELTVFSSDSLVSSQPFSDEETKTGAVNRAIDCVRQGAAIGLGFEGGVMEMEDGMYLSNWGAVADRQGNILTAAGARILLPPPIVDGLREGKELGQFMGEWTNDPEIRKKDGAIGVFTAGLLSRGEMFSHIATILLGQYVYMNSNK</sequence>
<dbReference type="InterPro" id="IPR029001">
    <property type="entry name" value="ITPase-like_fam"/>
</dbReference>
<evidence type="ECO:0000256" key="10">
    <source>
        <dbReference type="ARBA" id="ARBA00048174"/>
    </source>
</evidence>
<protein>
    <recommendedName>
        <fullName evidence="9">inosine/xanthosine triphosphatase</fullName>
        <ecNumber evidence="9">3.6.1.73</ecNumber>
    </recommendedName>
</protein>
<dbReference type="GO" id="GO:0046872">
    <property type="term" value="F:metal ion binding"/>
    <property type="evidence" value="ECO:0007669"/>
    <property type="project" value="UniProtKB-KW"/>
</dbReference>
<dbReference type="Proteomes" id="UP000077412">
    <property type="component" value="Chromosome"/>
</dbReference>
<evidence type="ECO:0000256" key="5">
    <source>
        <dbReference type="ARBA" id="ARBA00022801"/>
    </source>
</evidence>
<dbReference type="Pfam" id="PF01931">
    <property type="entry name" value="NTPase_I-T"/>
    <property type="match status" value="1"/>
</dbReference>
<dbReference type="SUPFAM" id="SSF52972">
    <property type="entry name" value="ITPase-like"/>
    <property type="match status" value="1"/>
</dbReference>
<keyword evidence="8" id="KW-0464">Manganese</keyword>
<proteinExistence type="predicted"/>
<evidence type="ECO:0000313" key="14">
    <source>
        <dbReference type="Proteomes" id="UP000077412"/>
    </source>
</evidence>
<keyword evidence="4" id="KW-0547">Nucleotide-binding</keyword>
<dbReference type="GO" id="GO:0000166">
    <property type="term" value="F:nucleotide binding"/>
    <property type="evidence" value="ECO:0007669"/>
    <property type="project" value="UniProtKB-KW"/>
</dbReference>
<keyword evidence="6" id="KW-0460">Magnesium</keyword>
<dbReference type="GO" id="GO:0103023">
    <property type="term" value="F:ITPase activity"/>
    <property type="evidence" value="ECO:0007669"/>
    <property type="project" value="UniProtKB-EC"/>
</dbReference>
<evidence type="ECO:0000256" key="11">
    <source>
        <dbReference type="ARBA" id="ARBA00048781"/>
    </source>
</evidence>
<dbReference type="EC" id="3.6.1.73" evidence="9"/>
<dbReference type="RefSeq" id="WP_066291762.1">
    <property type="nucleotide sequence ID" value="NZ_CP016761.1"/>
</dbReference>
<gene>
    <name evidence="13" type="ORF">ABE41_014645</name>
</gene>
<evidence type="ECO:0000313" key="13">
    <source>
        <dbReference type="EMBL" id="ANX13244.1"/>
    </source>
</evidence>
<dbReference type="AlphaFoldDB" id="A0A1B1Z748"/>
<name>A0A1B1Z748_9BACL</name>
<dbReference type="InterPro" id="IPR026533">
    <property type="entry name" value="NTPase/PRRC1"/>
</dbReference>
<dbReference type="STRING" id="255247.ABE41_014645"/>
<keyword evidence="3" id="KW-0479">Metal-binding</keyword>
<reference evidence="13 14" key="1">
    <citation type="submission" date="2016-08" db="EMBL/GenBank/DDBJ databases">
        <title>Complete genome sequence of Fictibacillus arsenicus G25-54, a strain with toxicity to nematodes and a potential arsenic-resistance activity.</title>
        <authorList>
            <person name="Zheng Z."/>
        </authorList>
    </citation>
    <scope>NUCLEOTIDE SEQUENCE [LARGE SCALE GENOMIC DNA]</scope>
    <source>
        <strain evidence="13 14">G25-54</strain>
    </source>
</reference>
<keyword evidence="14" id="KW-1185">Reference proteome</keyword>
<dbReference type="OrthoDB" id="164951at2"/>
<dbReference type="GO" id="GO:0009117">
    <property type="term" value="P:nucleotide metabolic process"/>
    <property type="evidence" value="ECO:0007669"/>
    <property type="project" value="UniProtKB-KW"/>
</dbReference>
<evidence type="ECO:0000256" key="6">
    <source>
        <dbReference type="ARBA" id="ARBA00022842"/>
    </source>
</evidence>
<evidence type="ECO:0000256" key="8">
    <source>
        <dbReference type="ARBA" id="ARBA00023211"/>
    </source>
</evidence>